<evidence type="ECO:0000256" key="8">
    <source>
        <dbReference type="RuleBase" id="RU004447"/>
    </source>
</evidence>
<dbReference type="InterPro" id="IPR007863">
    <property type="entry name" value="Peptidase_M16_C"/>
</dbReference>
<evidence type="ECO:0000256" key="10">
    <source>
        <dbReference type="SAM" id="SignalP"/>
    </source>
</evidence>
<evidence type="ECO:0000256" key="3">
    <source>
        <dbReference type="ARBA" id="ARBA00022670"/>
    </source>
</evidence>
<dbReference type="PANTHER" id="PTHR43690">
    <property type="entry name" value="NARDILYSIN"/>
    <property type="match status" value="1"/>
</dbReference>
<feature type="chain" id="PRO_5046014944" evidence="10">
    <location>
        <begin position="22"/>
        <end position="961"/>
    </location>
</feature>
<organism evidence="13 14">
    <name type="scientific">Sphingomonas glaciei</name>
    <dbReference type="NCBI Taxonomy" id="2938948"/>
    <lineage>
        <taxon>Bacteria</taxon>
        <taxon>Pseudomonadati</taxon>
        <taxon>Pseudomonadota</taxon>
        <taxon>Alphaproteobacteria</taxon>
        <taxon>Sphingomonadales</taxon>
        <taxon>Sphingomonadaceae</taxon>
        <taxon>Sphingomonas</taxon>
    </lineage>
</organism>
<feature type="signal peptide" evidence="10">
    <location>
        <begin position="1"/>
        <end position="21"/>
    </location>
</feature>
<dbReference type="InterPro" id="IPR006311">
    <property type="entry name" value="TAT_signal"/>
</dbReference>
<dbReference type="PROSITE" id="PS00143">
    <property type="entry name" value="INSULINASE"/>
    <property type="match status" value="1"/>
</dbReference>
<protein>
    <submittedName>
        <fullName evidence="13">Insulinase family protein</fullName>
    </submittedName>
</protein>
<evidence type="ECO:0000313" key="13">
    <source>
        <dbReference type="EMBL" id="UUR08224.1"/>
    </source>
</evidence>
<evidence type="ECO:0000256" key="5">
    <source>
        <dbReference type="ARBA" id="ARBA00022801"/>
    </source>
</evidence>
<dbReference type="Pfam" id="PF05193">
    <property type="entry name" value="Peptidase_M16_C"/>
    <property type="match status" value="2"/>
</dbReference>
<dbReference type="InterPro" id="IPR011249">
    <property type="entry name" value="Metalloenz_LuxS/M16"/>
</dbReference>
<evidence type="ECO:0000259" key="12">
    <source>
        <dbReference type="Pfam" id="PF05193"/>
    </source>
</evidence>
<evidence type="ECO:0000313" key="14">
    <source>
        <dbReference type="Proteomes" id="UP000831921"/>
    </source>
</evidence>
<dbReference type="PANTHER" id="PTHR43690:SF17">
    <property type="entry name" value="PROTEIN YHJJ"/>
    <property type="match status" value="1"/>
</dbReference>
<comment type="similarity">
    <text evidence="2 8">Belongs to the peptidase M16 family.</text>
</comment>
<gene>
    <name evidence="13" type="ORF">M1K48_00825</name>
</gene>
<feature type="domain" description="Peptidase M16 C-terminal" evidence="12">
    <location>
        <begin position="710"/>
        <end position="877"/>
    </location>
</feature>
<reference evidence="13 14" key="1">
    <citation type="submission" date="2022-05" db="EMBL/GenBank/DDBJ databases">
        <title>S8-45 Sphingomonas ultraviolaceadurans.</title>
        <authorList>
            <person name="Liu Y."/>
        </authorList>
    </citation>
    <scope>NUCLEOTIDE SEQUENCE [LARGE SCALE GENOMIC DNA]</scope>
    <source>
        <strain evidence="13 14">S8-45</strain>
    </source>
</reference>
<keyword evidence="5" id="KW-0378">Hydrolase</keyword>
<comment type="cofactor">
    <cofactor evidence="1">
        <name>Zn(2+)</name>
        <dbReference type="ChEBI" id="CHEBI:29105"/>
    </cofactor>
</comment>
<feature type="domain" description="Peptidase M16 C-terminal" evidence="12">
    <location>
        <begin position="224"/>
        <end position="402"/>
    </location>
</feature>
<evidence type="ECO:0000256" key="7">
    <source>
        <dbReference type="ARBA" id="ARBA00023049"/>
    </source>
</evidence>
<dbReference type="Pfam" id="PF00675">
    <property type="entry name" value="Peptidase_M16"/>
    <property type="match status" value="1"/>
</dbReference>
<keyword evidence="14" id="KW-1185">Reference proteome</keyword>
<dbReference type="RefSeq" id="WP_249504003.1">
    <property type="nucleotide sequence ID" value="NZ_CP097253.1"/>
</dbReference>
<keyword evidence="7" id="KW-0482">Metalloprotease</keyword>
<evidence type="ECO:0000256" key="1">
    <source>
        <dbReference type="ARBA" id="ARBA00001947"/>
    </source>
</evidence>
<feature type="domain" description="Peptidase M16 N-terminal" evidence="11">
    <location>
        <begin position="62"/>
        <end position="182"/>
    </location>
</feature>
<accession>A0ABY5MXL0</accession>
<evidence type="ECO:0000256" key="4">
    <source>
        <dbReference type="ARBA" id="ARBA00022723"/>
    </source>
</evidence>
<sequence length="961" mass="103737">MFVMRRAALATLVLLAGTSLAATAASARPVVAADAGGWMRGDGLRADPELKLGTLSNGLRYVIRRNKTPPGVAAVRLRINTGSLNEADDQRGLAHFLEHMVLNGTQNVPEGEFVRRLERAGLRFGPDTNASTSFGQTVFKLDLPQTDKATLDEAMFLLREVAGRATIDAAALDRERGIVLSEERARATPGYRMLVDQLAWLYPGQRLGQRLPIGTTEIIRTAPRQRLLDYYRAWYRPERATLVVVGDVDPADIERRLQTQFGDWKGVGPAGTPADQGRPSPRQTEGRVFVDPSFAASMTINWVRPPDLSPDSVAQRTRELEEQLAATILNRRLEKLAQQDGRPPFIAARVFSSELEETAATTGMSAEARLGDWRTALTAMDQEQRRLVDHGVTADEIEREVTGVRTALQAAVASASTRTSAGLAEGVVAAVDRDKVVTSPADRLAFYEGVAPTLTPARIGAAARRLFSGSGPLLYLSLPRPLVTTEAALAAYDASRKVAVTPPLAQARIAWPYSTFGTAGKIAERREFAEIGATHVRFANGVRLTVRPSAARKEQVLVSVRFGDGRLAMPADRPSPEWALGNAFTFGGTGKLDADGVNRALTGKLVGAGFVVDDDRFVLAGATRREDLPTQMQLLAAYVSEPGWRPLGWERIKSQAASIHDRFESSPNGVLSRDLGLLLRSGDKRWEVPSRTAMRASSIADARTLVDPALRSGRIEIIMAGDITVDQAIAQTAATFGALPARADSNPPAGPMVFPPPPAGGMVTLSHRGREDQAVGMIAWPTTGYSPETRQLARTLTLLGAVFQLRLTDELREKEGVSYAPSAVHGASSTWGSYGYLAAQVEAPPASLPGFFAAAQRIADDLASKPVDADELARARRPMLAAIERSRDGNGYWMGALEDIEDPFTAESIRTQRTDLEAVTPAVLKQAAARYLLGPKAFRIQVVKGNEAKPPLPAVLSSRKD</sequence>
<feature type="region of interest" description="Disordered" evidence="9">
    <location>
        <begin position="264"/>
        <end position="286"/>
    </location>
</feature>
<dbReference type="InterPro" id="IPR011765">
    <property type="entry name" value="Pept_M16_N"/>
</dbReference>
<name>A0ABY5MXL0_9SPHN</name>
<proteinExistence type="inferred from homology"/>
<keyword evidence="3" id="KW-0645">Protease</keyword>
<dbReference type="Gene3D" id="3.30.830.10">
    <property type="entry name" value="Metalloenzyme, LuxS/M16 peptidase-like"/>
    <property type="match status" value="4"/>
</dbReference>
<dbReference type="InterPro" id="IPR050626">
    <property type="entry name" value="Peptidase_M16"/>
</dbReference>
<dbReference type="Proteomes" id="UP000831921">
    <property type="component" value="Chromosome"/>
</dbReference>
<evidence type="ECO:0000256" key="2">
    <source>
        <dbReference type="ARBA" id="ARBA00007261"/>
    </source>
</evidence>
<dbReference type="PROSITE" id="PS51318">
    <property type="entry name" value="TAT"/>
    <property type="match status" value="1"/>
</dbReference>
<keyword evidence="10" id="KW-0732">Signal</keyword>
<keyword evidence="6" id="KW-0862">Zinc</keyword>
<evidence type="ECO:0000256" key="6">
    <source>
        <dbReference type="ARBA" id="ARBA00022833"/>
    </source>
</evidence>
<keyword evidence="4" id="KW-0479">Metal-binding</keyword>
<dbReference type="EMBL" id="CP097253">
    <property type="protein sequence ID" value="UUR08224.1"/>
    <property type="molecule type" value="Genomic_DNA"/>
</dbReference>
<evidence type="ECO:0000259" key="11">
    <source>
        <dbReference type="Pfam" id="PF00675"/>
    </source>
</evidence>
<dbReference type="InterPro" id="IPR001431">
    <property type="entry name" value="Pept_M16_Zn_BS"/>
</dbReference>
<evidence type="ECO:0000256" key="9">
    <source>
        <dbReference type="SAM" id="MobiDB-lite"/>
    </source>
</evidence>
<dbReference type="SUPFAM" id="SSF63411">
    <property type="entry name" value="LuxS/MPP-like metallohydrolase"/>
    <property type="match status" value="3"/>
</dbReference>